<evidence type="ECO:0000256" key="5">
    <source>
        <dbReference type="ARBA" id="ARBA00022723"/>
    </source>
</evidence>
<dbReference type="SUPFAM" id="SSF81653">
    <property type="entry name" value="Calcium ATPase, transduction domain A"/>
    <property type="match status" value="1"/>
</dbReference>
<evidence type="ECO:0000256" key="4">
    <source>
        <dbReference type="ARBA" id="ARBA00022692"/>
    </source>
</evidence>
<dbReference type="NCBIfam" id="TIGR01494">
    <property type="entry name" value="ATPase_P-type"/>
    <property type="match status" value="2"/>
</dbReference>
<dbReference type="GO" id="GO:0005524">
    <property type="term" value="F:ATP binding"/>
    <property type="evidence" value="ECO:0007669"/>
    <property type="project" value="UniProtKB-UniRule"/>
</dbReference>
<dbReference type="InterPro" id="IPR044492">
    <property type="entry name" value="P_typ_ATPase_HD_dom"/>
</dbReference>
<evidence type="ECO:0000256" key="1">
    <source>
        <dbReference type="ARBA" id="ARBA00004651"/>
    </source>
</evidence>
<evidence type="ECO:0000256" key="9">
    <source>
        <dbReference type="ARBA" id="ARBA00022989"/>
    </source>
</evidence>
<dbReference type="GO" id="GO:0055070">
    <property type="term" value="P:copper ion homeostasis"/>
    <property type="evidence" value="ECO:0007669"/>
    <property type="project" value="TreeGrafter"/>
</dbReference>
<dbReference type="Pfam" id="PF00702">
    <property type="entry name" value="Hydrolase"/>
    <property type="match status" value="1"/>
</dbReference>
<dbReference type="Pfam" id="PF00122">
    <property type="entry name" value="E1-E2_ATPase"/>
    <property type="match status" value="1"/>
</dbReference>
<feature type="transmembrane region" description="Helical" evidence="11">
    <location>
        <begin position="154"/>
        <end position="171"/>
    </location>
</feature>
<feature type="transmembrane region" description="Helical" evidence="11">
    <location>
        <begin position="677"/>
        <end position="700"/>
    </location>
</feature>
<evidence type="ECO:0000256" key="11">
    <source>
        <dbReference type="RuleBase" id="RU362081"/>
    </source>
</evidence>
<gene>
    <name evidence="14" type="ORF">A2774_05580</name>
</gene>
<dbReference type="GO" id="GO:0005886">
    <property type="term" value="C:plasma membrane"/>
    <property type="evidence" value="ECO:0007669"/>
    <property type="project" value="UniProtKB-SubCell"/>
</dbReference>
<evidence type="ECO:0000256" key="2">
    <source>
        <dbReference type="ARBA" id="ARBA00006024"/>
    </source>
</evidence>
<dbReference type="SUPFAM" id="SSF81665">
    <property type="entry name" value="Calcium ATPase, transmembrane domain M"/>
    <property type="match status" value="1"/>
</dbReference>
<evidence type="ECO:0000256" key="6">
    <source>
        <dbReference type="ARBA" id="ARBA00022741"/>
    </source>
</evidence>
<keyword evidence="8" id="KW-1278">Translocase</keyword>
<dbReference type="InterPro" id="IPR023299">
    <property type="entry name" value="ATPase_P-typ_cyto_dom_N"/>
</dbReference>
<dbReference type="InterPro" id="IPR027256">
    <property type="entry name" value="P-typ_ATPase_IB"/>
</dbReference>
<keyword evidence="5 11" id="KW-0479">Metal-binding</keyword>
<keyword evidence="7 11" id="KW-0067">ATP-binding</keyword>
<feature type="domain" description="P-type ATPase A" evidence="12">
    <location>
        <begin position="188"/>
        <end position="288"/>
    </location>
</feature>
<feature type="transmembrane region" description="Helical" evidence="11">
    <location>
        <begin position="124"/>
        <end position="148"/>
    </location>
</feature>
<dbReference type="PANTHER" id="PTHR43520">
    <property type="entry name" value="ATP7, ISOFORM B"/>
    <property type="match status" value="1"/>
</dbReference>
<organism evidence="14 15">
    <name type="scientific">Candidatus Roizmanbacteria bacterium RIFCSPHIGHO2_01_FULL_39_12c</name>
    <dbReference type="NCBI Taxonomy" id="1802031"/>
    <lineage>
        <taxon>Bacteria</taxon>
        <taxon>Candidatus Roizmaniibacteriota</taxon>
    </lineage>
</organism>
<dbReference type="PROSITE" id="PS00154">
    <property type="entry name" value="ATPASE_E1_E2"/>
    <property type="match status" value="1"/>
</dbReference>
<evidence type="ECO:0000256" key="7">
    <source>
        <dbReference type="ARBA" id="ARBA00022840"/>
    </source>
</evidence>
<evidence type="ECO:0000313" key="14">
    <source>
        <dbReference type="EMBL" id="OGK17497.1"/>
    </source>
</evidence>
<dbReference type="InterPro" id="IPR023298">
    <property type="entry name" value="ATPase_P-typ_TM_dom_sf"/>
</dbReference>
<feature type="transmembrane region" description="Helical" evidence="11">
    <location>
        <begin position="305"/>
        <end position="327"/>
    </location>
</feature>
<keyword evidence="3 11" id="KW-1003">Cell membrane</keyword>
<sequence>MHPEVISDKPGKCPKCGGMDLIKVQRSKIKDQKNNTHHHMDHSRHDHAAMMSGPGAAADFLRRFWTVTFLLILLLLLHQRVLRFMGVGDFTLRPYLQFGLASVIFYFSLVFFEHARHEMMMRKYGMMTLVSLAVGAGYLFSAASTFLPALDAEFYLEISSLIWILLFGHYLEARSSTAAGNALQEVAKLLPKQAHLLKDGKEKDVSLDELKENDVVVVKPGEKVPADGIIVKGKANMDEALISGESRPVEKNKDDKVVAGSICIDGSLEVRLERVGESSTIGQIQKLITQAQMTKPSAQKIADKAASVLTFSALAVGLIVLLFWTLIAGKTFVFALTLAITVLVIACPHALGLAIPTVSTIATTLATKNGVFLKDLGKLEVIKGVDYVMFDKTGTLTKGEFGVSDIVYTINPKSEIPASPAGRRNHKQIQKNNFQNSKLNERQKDILQIAASLEQLSSHVIGISIVKFAARQKIELAKVEKFRNIAGKGIYGEVESRGYYIGNRALMEEYDLYINETGKIYKELSGKGKTVVFLADQEKILAVLALSDQIKTESYSAVSALHKLGVKIAMLTGDNEKVAQSVARDLKIDTYFAEVRPEDKFKHIQKLQNDGSRVMMVGDGVNDAPALTQADVGVAIGAGTDVAVEAGDVVLTRNNPEDIARLVILARKVYRKMVENLVWATGYNVVAIPAAAGIFAPWGFFLRPEIGAILMAGSSIIVVVNAMFLKKLNLKLEK</sequence>
<protein>
    <recommendedName>
        <fullName evidence="16">Copper-translocating P-type ATPase</fullName>
    </recommendedName>
</protein>
<dbReference type="PRINTS" id="PR00120">
    <property type="entry name" value="HATPASE"/>
</dbReference>
<dbReference type="InterPro" id="IPR036412">
    <property type="entry name" value="HAD-like_sf"/>
</dbReference>
<name>A0A1F7GF00_9BACT</name>
<keyword evidence="6 11" id="KW-0547">Nucleotide-binding</keyword>
<reference evidence="14 15" key="1">
    <citation type="journal article" date="2016" name="Nat. Commun.">
        <title>Thousands of microbial genomes shed light on interconnected biogeochemical processes in an aquifer system.</title>
        <authorList>
            <person name="Anantharaman K."/>
            <person name="Brown C.T."/>
            <person name="Hug L.A."/>
            <person name="Sharon I."/>
            <person name="Castelle C.J."/>
            <person name="Probst A.J."/>
            <person name="Thomas B.C."/>
            <person name="Singh A."/>
            <person name="Wilkins M.J."/>
            <person name="Karaoz U."/>
            <person name="Brodie E.L."/>
            <person name="Williams K.H."/>
            <person name="Hubbard S.S."/>
            <person name="Banfield J.F."/>
        </authorList>
    </citation>
    <scope>NUCLEOTIDE SEQUENCE [LARGE SCALE GENOMIC DNA]</scope>
</reference>
<dbReference type="Gene3D" id="3.40.50.1000">
    <property type="entry name" value="HAD superfamily/HAD-like"/>
    <property type="match status" value="1"/>
</dbReference>
<dbReference type="PANTHER" id="PTHR43520:SF8">
    <property type="entry name" value="P-TYPE CU(+) TRANSPORTER"/>
    <property type="match status" value="1"/>
</dbReference>
<dbReference type="InterPro" id="IPR045800">
    <property type="entry name" value="HMBD"/>
</dbReference>
<evidence type="ECO:0000259" key="12">
    <source>
        <dbReference type="Pfam" id="PF00122"/>
    </source>
</evidence>
<dbReference type="Gene3D" id="2.70.150.10">
    <property type="entry name" value="Calcium-transporting ATPase, cytoplasmic transduction domain A"/>
    <property type="match status" value="1"/>
</dbReference>
<dbReference type="PRINTS" id="PR00119">
    <property type="entry name" value="CATATPASE"/>
</dbReference>
<dbReference type="InterPro" id="IPR001757">
    <property type="entry name" value="P_typ_ATPase"/>
</dbReference>
<proteinExistence type="inferred from homology"/>
<feature type="transmembrane region" description="Helical" evidence="11">
    <location>
        <begin position="706"/>
        <end position="725"/>
    </location>
</feature>
<evidence type="ECO:0000313" key="15">
    <source>
        <dbReference type="Proteomes" id="UP000177208"/>
    </source>
</evidence>
<feature type="domain" description="Heavy metal binding" evidence="13">
    <location>
        <begin position="1"/>
        <end position="24"/>
    </location>
</feature>
<keyword evidence="4 11" id="KW-0812">Transmembrane</keyword>
<dbReference type="SFLD" id="SFLDG00002">
    <property type="entry name" value="C1.7:_P-type_atpase_like"/>
    <property type="match status" value="1"/>
</dbReference>
<dbReference type="NCBIfam" id="TIGR01525">
    <property type="entry name" value="ATPase-IB_hvy"/>
    <property type="match status" value="1"/>
</dbReference>
<comment type="similarity">
    <text evidence="2 11">Belongs to the cation transport ATPase (P-type) (TC 3.A.3) family. Type IB subfamily.</text>
</comment>
<evidence type="ECO:0000256" key="10">
    <source>
        <dbReference type="ARBA" id="ARBA00023136"/>
    </source>
</evidence>
<dbReference type="InterPro" id="IPR059000">
    <property type="entry name" value="ATPase_P-type_domA"/>
</dbReference>
<feature type="transmembrane region" description="Helical" evidence="11">
    <location>
        <begin position="60"/>
        <end position="82"/>
    </location>
</feature>
<dbReference type="GO" id="GO:0005507">
    <property type="term" value="F:copper ion binding"/>
    <property type="evidence" value="ECO:0007669"/>
    <property type="project" value="TreeGrafter"/>
</dbReference>
<dbReference type="GO" id="GO:0043682">
    <property type="term" value="F:P-type divalent copper transporter activity"/>
    <property type="evidence" value="ECO:0007669"/>
    <property type="project" value="TreeGrafter"/>
</dbReference>
<dbReference type="AlphaFoldDB" id="A0A1F7GF00"/>
<evidence type="ECO:0000256" key="3">
    <source>
        <dbReference type="ARBA" id="ARBA00022475"/>
    </source>
</evidence>
<evidence type="ECO:0000259" key="13">
    <source>
        <dbReference type="Pfam" id="PF19335"/>
    </source>
</evidence>
<comment type="caution">
    <text evidence="14">The sequence shown here is derived from an EMBL/GenBank/DDBJ whole genome shotgun (WGS) entry which is preliminary data.</text>
</comment>
<dbReference type="GO" id="GO:0016887">
    <property type="term" value="F:ATP hydrolysis activity"/>
    <property type="evidence" value="ECO:0007669"/>
    <property type="project" value="InterPro"/>
</dbReference>
<dbReference type="InterPro" id="IPR023214">
    <property type="entry name" value="HAD_sf"/>
</dbReference>
<dbReference type="Proteomes" id="UP000177208">
    <property type="component" value="Unassembled WGS sequence"/>
</dbReference>
<feature type="transmembrane region" description="Helical" evidence="11">
    <location>
        <begin position="333"/>
        <end position="355"/>
    </location>
</feature>
<keyword evidence="9 11" id="KW-1133">Transmembrane helix</keyword>
<dbReference type="Pfam" id="PF19335">
    <property type="entry name" value="HMBD"/>
    <property type="match status" value="1"/>
</dbReference>
<dbReference type="EMBL" id="MFZG01000006">
    <property type="protein sequence ID" value="OGK17497.1"/>
    <property type="molecule type" value="Genomic_DNA"/>
</dbReference>
<feature type="transmembrane region" description="Helical" evidence="11">
    <location>
        <begin position="94"/>
        <end position="112"/>
    </location>
</feature>
<dbReference type="Gene3D" id="3.40.1110.10">
    <property type="entry name" value="Calcium-transporting ATPase, cytoplasmic domain N"/>
    <property type="match status" value="1"/>
</dbReference>
<dbReference type="SFLD" id="SFLDF00027">
    <property type="entry name" value="p-type_atpase"/>
    <property type="match status" value="1"/>
</dbReference>
<dbReference type="SUPFAM" id="SSF81660">
    <property type="entry name" value="Metal cation-transporting ATPase, ATP-binding domain N"/>
    <property type="match status" value="1"/>
</dbReference>
<dbReference type="SUPFAM" id="SSF56784">
    <property type="entry name" value="HAD-like"/>
    <property type="match status" value="1"/>
</dbReference>
<dbReference type="SFLD" id="SFLDS00003">
    <property type="entry name" value="Haloacid_Dehalogenase"/>
    <property type="match status" value="1"/>
</dbReference>
<keyword evidence="10 11" id="KW-0472">Membrane</keyword>
<comment type="subcellular location">
    <subcellularLocation>
        <location evidence="1">Cell membrane</location>
        <topology evidence="1">Multi-pass membrane protein</topology>
    </subcellularLocation>
</comment>
<accession>A0A1F7GF00</accession>
<evidence type="ECO:0008006" key="16">
    <source>
        <dbReference type="Google" id="ProtNLM"/>
    </source>
</evidence>
<evidence type="ECO:0000256" key="8">
    <source>
        <dbReference type="ARBA" id="ARBA00022967"/>
    </source>
</evidence>
<dbReference type="FunFam" id="2.70.150.10:FF:000020">
    <property type="entry name" value="Copper-exporting P-type ATPase A"/>
    <property type="match status" value="1"/>
</dbReference>
<dbReference type="InterPro" id="IPR018303">
    <property type="entry name" value="ATPase_P-typ_P_site"/>
</dbReference>
<dbReference type="InterPro" id="IPR008250">
    <property type="entry name" value="ATPase_P-typ_transduc_dom_A_sf"/>
</dbReference>